<sequence length="193" mass="22209">METIDVPNEAKKITPNYAGFSMSKTDFLDWSPDDGFVYEWSHGVLEPTHGMKQDELYIIQRITRRFTQTSSYQQFAELVSEINCWVTDQQMRRPDLALYTAEQIRETALGQDVIPAFVIEIISEYDEVRKVEKKLIEYFQAGVQVVWRIIPEIKTVSVYTSPKTVTICTDTDLISAAPVVPDMTLTVNELFKI</sequence>
<keyword evidence="2" id="KW-0540">Nuclease</keyword>
<comment type="caution">
    <text evidence="2">The sequence shown here is derived from an EMBL/GenBank/DDBJ whole genome shotgun (WGS) entry which is preliminary data.</text>
</comment>
<dbReference type="SUPFAM" id="SSF52980">
    <property type="entry name" value="Restriction endonuclease-like"/>
    <property type="match status" value="1"/>
</dbReference>
<dbReference type="InterPro" id="IPR008538">
    <property type="entry name" value="Uma2"/>
</dbReference>
<dbReference type="GO" id="GO:0004519">
    <property type="term" value="F:endonuclease activity"/>
    <property type="evidence" value="ECO:0007669"/>
    <property type="project" value="UniProtKB-KW"/>
</dbReference>
<dbReference type="RefSeq" id="WP_154177227.1">
    <property type="nucleotide sequence ID" value="NZ_WJXZ01000013.1"/>
</dbReference>
<keyword evidence="2" id="KW-0255">Endonuclease</keyword>
<dbReference type="PANTHER" id="PTHR34107:SF4">
    <property type="entry name" value="SLL1222 PROTEIN"/>
    <property type="match status" value="1"/>
</dbReference>
<proteinExistence type="predicted"/>
<dbReference type="Pfam" id="PF05685">
    <property type="entry name" value="Uma2"/>
    <property type="match status" value="1"/>
</dbReference>
<dbReference type="CDD" id="cd06260">
    <property type="entry name" value="DUF820-like"/>
    <property type="match status" value="1"/>
</dbReference>
<accession>A0A7K0EQ40</accession>
<evidence type="ECO:0000313" key="3">
    <source>
        <dbReference type="Proteomes" id="UP000441754"/>
    </source>
</evidence>
<organism evidence="2 3">
    <name type="scientific">Larkinella terrae</name>
    <dbReference type="NCBI Taxonomy" id="2025311"/>
    <lineage>
        <taxon>Bacteria</taxon>
        <taxon>Pseudomonadati</taxon>
        <taxon>Bacteroidota</taxon>
        <taxon>Cytophagia</taxon>
        <taxon>Cytophagales</taxon>
        <taxon>Spirosomataceae</taxon>
        <taxon>Larkinella</taxon>
    </lineage>
</organism>
<dbReference type="OrthoDB" id="947485at2"/>
<keyword evidence="3" id="KW-1185">Reference proteome</keyword>
<evidence type="ECO:0000259" key="1">
    <source>
        <dbReference type="Pfam" id="PF05685"/>
    </source>
</evidence>
<dbReference type="Gene3D" id="3.90.1570.10">
    <property type="entry name" value="tt1808, chain A"/>
    <property type="match status" value="1"/>
</dbReference>
<keyword evidence="2" id="KW-0378">Hydrolase</keyword>
<gene>
    <name evidence="2" type="ORF">GJJ30_21360</name>
</gene>
<protein>
    <submittedName>
        <fullName evidence="2">Uma2 family endonuclease</fullName>
    </submittedName>
</protein>
<dbReference type="InterPro" id="IPR011335">
    <property type="entry name" value="Restrct_endonuc-II-like"/>
</dbReference>
<dbReference type="EMBL" id="WJXZ01000013">
    <property type="protein sequence ID" value="MRS63862.1"/>
    <property type="molecule type" value="Genomic_DNA"/>
</dbReference>
<dbReference type="PANTHER" id="PTHR34107">
    <property type="entry name" value="SLL0198 PROTEIN-RELATED"/>
    <property type="match status" value="1"/>
</dbReference>
<evidence type="ECO:0000313" key="2">
    <source>
        <dbReference type="EMBL" id="MRS63862.1"/>
    </source>
</evidence>
<feature type="domain" description="Putative restriction endonuclease" evidence="1">
    <location>
        <begin position="26"/>
        <end position="187"/>
    </location>
</feature>
<dbReference type="InterPro" id="IPR012296">
    <property type="entry name" value="Nuclease_put_TT1808"/>
</dbReference>
<dbReference type="AlphaFoldDB" id="A0A7K0EQ40"/>
<name>A0A7K0EQ40_9BACT</name>
<reference evidence="2 3" key="1">
    <citation type="journal article" date="2018" name="Antonie Van Leeuwenhoek">
        <title>Larkinella terrae sp. nov., isolated from soil on Jeju Island, South Korea.</title>
        <authorList>
            <person name="Ten L.N."/>
            <person name="Jeon J."/>
            <person name="Park S.J."/>
            <person name="Park S."/>
            <person name="Lee S.Y."/>
            <person name="Kim M.K."/>
            <person name="Jung H.Y."/>
        </authorList>
    </citation>
    <scope>NUCLEOTIDE SEQUENCE [LARGE SCALE GENOMIC DNA]</scope>
    <source>
        <strain evidence="2 3">KCTC 52001</strain>
    </source>
</reference>
<dbReference type="Proteomes" id="UP000441754">
    <property type="component" value="Unassembled WGS sequence"/>
</dbReference>